<feature type="domain" description="EGF-like" evidence="2">
    <location>
        <begin position="1712"/>
        <end position="1742"/>
    </location>
</feature>
<dbReference type="EMBL" id="AHHH01000018">
    <property type="protein sequence ID" value="ESU44688.1"/>
    <property type="molecule type" value="Genomic_DNA"/>
</dbReference>
<dbReference type="CDD" id="cd00064">
    <property type="entry name" value="FU"/>
    <property type="match status" value="1"/>
</dbReference>
<dbReference type="Gene3D" id="2.10.220.10">
    <property type="entry name" value="Hormone Receptor, Insulin-like Growth Factor Receptor 1, Chain A, domain 2"/>
    <property type="match status" value="2"/>
</dbReference>
<dbReference type="SMART" id="SM00261">
    <property type="entry name" value="FU"/>
    <property type="match status" value="6"/>
</dbReference>
<proteinExistence type="predicted"/>
<dbReference type="VEuPathDB" id="GiardiaDB:DHA2_150604"/>
<dbReference type="VEuPathDB" id="GiardiaDB:QR46_0948"/>
<dbReference type="FunFam" id="2.160.20.110:FF:000001">
    <property type="entry name" value="CXC-rich protein"/>
    <property type="match status" value="1"/>
</dbReference>
<accession>V6U0J1</accession>
<dbReference type="InterPro" id="IPR005127">
    <property type="entry name" value="Giardia_VSP"/>
</dbReference>
<keyword evidence="1" id="KW-1133">Transmembrane helix</keyword>
<dbReference type="VEuPathDB" id="GiardiaDB:GL50581_4509"/>
<feature type="domain" description="EGF-like" evidence="2">
    <location>
        <begin position="1859"/>
        <end position="1890"/>
    </location>
</feature>
<dbReference type="InterPro" id="IPR006212">
    <property type="entry name" value="Furin_repeat"/>
</dbReference>
<reference evidence="3 4" key="2">
    <citation type="journal article" date="2013" name="Genome Biol. Evol.">
        <title>Genome sequencing of Giardia lamblia genotypes A2 and B isolates (DH and GS) and comparative analysis with the genomes of genotypes A1 and E (WB and Pig).</title>
        <authorList>
            <person name="Adam R.D."/>
            <person name="Dahlstrom E.W."/>
            <person name="Martens C.A."/>
            <person name="Bruno D.P."/>
            <person name="Barbian K.D."/>
            <person name="Ricklefs S.M."/>
            <person name="Hernandez M.M."/>
            <person name="Narla N.P."/>
            <person name="Patel R.B."/>
            <person name="Porcella S.F."/>
            <person name="Nash T.E."/>
        </authorList>
    </citation>
    <scope>NUCLEOTIDE SEQUENCE [LARGE SCALE GENOMIC DNA]</scope>
    <source>
        <strain evidence="3 4">GS</strain>
    </source>
</reference>
<evidence type="ECO:0000313" key="3">
    <source>
        <dbReference type="EMBL" id="ESU44688.1"/>
    </source>
</evidence>
<dbReference type="VEuPathDB" id="GiardiaDB:DHA2_150603"/>
<keyword evidence="1" id="KW-0812">Transmembrane</keyword>
<feature type="domain" description="EGF-like" evidence="2">
    <location>
        <begin position="1894"/>
        <end position="1924"/>
    </location>
</feature>
<dbReference type="SMART" id="SM00181">
    <property type="entry name" value="EGF"/>
    <property type="match status" value="9"/>
</dbReference>
<evidence type="ECO:0000259" key="2">
    <source>
        <dbReference type="SMART" id="SM00181"/>
    </source>
</evidence>
<protein>
    <submittedName>
        <fullName evidence="3">M26 IgA1-specific metallo-endopeptidase, N-terminal region</fullName>
    </submittedName>
</protein>
<evidence type="ECO:0000313" key="4">
    <source>
        <dbReference type="Proteomes" id="UP000018040"/>
    </source>
</evidence>
<comment type="caution">
    <text evidence="3">The sequence shown here is derived from an EMBL/GenBank/DDBJ whole genome shotgun (WGS) entry which is preliminary data.</text>
</comment>
<dbReference type="InterPro" id="IPR000742">
    <property type="entry name" value="EGF"/>
</dbReference>
<dbReference type="PANTHER" id="PTHR23275">
    <property type="entry name" value="CABRIOLET.-RELATED"/>
    <property type="match status" value="1"/>
</dbReference>
<feature type="domain" description="EGF-like" evidence="2">
    <location>
        <begin position="1824"/>
        <end position="1857"/>
    </location>
</feature>
<feature type="domain" description="EGF-like" evidence="2">
    <location>
        <begin position="1987"/>
        <end position="2017"/>
    </location>
</feature>
<dbReference type="PANTHER" id="PTHR23275:SF102">
    <property type="entry name" value="CHROMOSOME UNDETERMINED SCAFFOLD_170, WHOLE GENOME SHOTGUN SEQUENCE"/>
    <property type="match status" value="1"/>
</dbReference>
<dbReference type="VEuPathDB" id="GiardiaDB:DHA2_150602"/>
<dbReference type="Gene3D" id="2.160.20.110">
    <property type="match status" value="2"/>
</dbReference>
<organism evidence="3 4">
    <name type="scientific">Giardia intestinalis</name>
    <name type="common">Giardia lamblia</name>
    <dbReference type="NCBI Taxonomy" id="5741"/>
    <lineage>
        <taxon>Eukaryota</taxon>
        <taxon>Metamonada</taxon>
        <taxon>Diplomonadida</taxon>
        <taxon>Hexamitidae</taxon>
        <taxon>Giardiinae</taxon>
        <taxon>Giardia</taxon>
    </lineage>
</organism>
<sequence length="2193" mass="226176">MISGRFETFESKVFRIIIWLVVYFRQNKMLTGLVLSLALVGLRAHAQAASTITTAEEFNAIRNTPSGSYILGADIILDSSYVPIPSFTGSLDGANHKLTISGQTGSFGVFGDQFSGSVHSLKLSFTATISGSLSSPVGTLIGVSTGSATVDSVFVEGTMTLSNTGDASITVGGVIGSATETTTLRNITSEIAIACTGGSHSIGGIVGSSLVGCTECFYGGTISAGGAKASVVGGIFGTAGGVSLTNSAMYKGSLSTTSVATDQASALGALVGNITATGFTLQECYAEFTSISLTSSSAAYLGGLIGSFSLATSKDTVTISNSYVNGSTQTLSTTGGLSTSAGFLGYAASGKVTVTSSYVNLSRFAVSGSAQVNATLSVGTANQITGLTMENCYLSAQTVDLSGGTTKSSFSPIANVINVQSKGINVLELESRIGSLTLSSFTGLVSLAVSRFVTTTGGKLQDCFTSLDSCSLGSTPAGNTALFYAYVAGNAIATNIIANVSCAAITNADSGKSNASITYNYFNSGTAGPITSVAGKYIGLTDSDMRLPGSYIGIDTTVWNIDGSHYPHLKRTPHYRDGSYIIDDRAKWTADVWEIGQSMRLKRTNPPASCDSTNLQCSTTQYVDVSSCQCVEGCPGLVNGQCIGPNKAKCNPGFKLDQTNNCSIYSCITAIGGCPLADGSSGATCNTALDVCACADPNSYYDHTSKTCISGCTALVGGICTGSNEATCYPGWVADGNSLCAKYDCSTLTESDSNVCSGPSVATCDSTLKVCVCRDKTQYYDPSPANPRCITGCSAGVQYGVCSGSGQAVCIAHVTSVSGATSQDVLCTEYSCDTVSCGAQAECNSELKVCLCPLTSQYYDIEAHNCVAGCSSLAEGICVGQNRAKCRPGYSSQNGVLCGVYSCANDQSSRKCGGLGTCENGSCVCNQQAVLFRGSCKEGLCRNGNVVNGVCQCLAGWSSPTTDEQIEASGYCSIYTCPSTGTVIDLATPGSLMAIKACPSHSFRLTNDILARDYEWEGFDFSGSLDGNNHMISEINLRVSSSSSGCSASFFKQLTGQVRNVQLVFASSPVLDTVGQDSVCKFGLLSISTAASTVLENVIVSGSLSLQVPATVAAEIGGVFHTCPSSPTDVINSVTVTCAGANCTMGGYCHTVSAALTAGTSTATLKCQAVDGAVCIAGGFAYTVHAPISNIISAAQISLVPVSGEVTQAARVSVGGIAAVLAEGASASDCQFSGYITREQGDLNPAAIVHSGGAFYMVNGTSTAKVTIEGCTVTSDELSGIGMAGFVGTLINSTVRNCSAIATKIDGLRSASGFAQYVNDSVITNSFVKANVSITTEGRRMVGGFCGLASNAQISNTYAEIGNFSSPNTLTSSSIGGFVGRVENSVIRDSFVRANLLEATSLTSTSSQWTFGGFAGFIDQVGAGPMEIQRCFGDISNLSMSTVGSVYLGAFGGQIRKKSSTRATSKTISNVWINANVECTFSVPEDTSKKLANGVGMFAGKMYNGVALSLATINGSLVCRGANPPSMTTSQYYIGLFNGAKTSDTATSAEFVVINVTVSGVNGIGLKGAPDDKLVCSTCFANSDLLASTTRLSASTDPNLKTSEELRKMSTYSGFDIGTTGSKWTKSPGEFPFLNSLPALVPVDNKATYIYPACTQDCWDYTSFWVLSPSGPTTDDNKRHCADIANCMIYANNCMCSQCNLRYYFDGSACVACSSGCQTCRSADFCEICENGQVSNGVGVCIAPSCDFLYCGECSADNTACTTCSMRAFKAANGQCEKCGEGCKQCTGATACTSCGDGNYKPSPENGVCTCKDGFYSSESKCLQCNEACQTCTGGTAGDCTACSEGWTRDEATGTCTPQCAEVAGCLLCPNPPTCGTCRSDYILVNGQCVSSNTCMVANCLTCVTGNMNACASCKDGFYGSSCAACPERCSACDSSVRCTACKSGYALSSGGQCVTCSVSNCNQCSSDNTCSSCTDGYYLNVGQCSPCNKPCRTCVANADKCTSCQSGYELSANTCISTTACDVEHCRSCISPGVCGKCDTGYYVSSSRCSQCNSMCRECYGPNTCTECAANNAIPDENGICVSIVCNVSNCIRCDLDTLSVCTMCDSGYTLSSDNTCSLNTPPANKNSGMIAGVSVFVVIVVIAVVVVVVILFKKGVIGGKRSRRAPGMSSKYSGSMLSYNSLNESMNTPLL</sequence>
<feature type="domain" description="EGF-like" evidence="2">
    <location>
        <begin position="2068"/>
        <end position="2119"/>
    </location>
</feature>
<name>V6U0J1_GIAIN</name>
<evidence type="ECO:0000256" key="1">
    <source>
        <dbReference type="SAM" id="Phobius"/>
    </source>
</evidence>
<feature type="domain" description="EGF-like" evidence="2">
    <location>
        <begin position="1925"/>
        <end position="1955"/>
    </location>
</feature>
<dbReference type="InterPro" id="IPR052798">
    <property type="entry name" value="Giardia_VSA"/>
</dbReference>
<keyword evidence="1" id="KW-0472">Membrane</keyword>
<reference evidence="4" key="1">
    <citation type="submission" date="2012-02" db="EMBL/GenBank/DDBJ databases">
        <title>Genome sequencing of Giardia lamblia Genotypes A2 and B isolates (DH and GS) and comparative analysis with the genomes of Genotypes A1 and E (WB and Pig).</title>
        <authorList>
            <person name="Adam R."/>
            <person name="Dahlstrom E."/>
            <person name="Martens C."/>
            <person name="Bruno D."/>
            <person name="Barbian K."/>
            <person name="Porcella S.F."/>
            <person name="Nash T."/>
        </authorList>
    </citation>
    <scope>NUCLEOTIDE SEQUENCE</scope>
    <source>
        <strain evidence="4">GS</strain>
    </source>
</reference>
<dbReference type="Pfam" id="PF03302">
    <property type="entry name" value="VSP"/>
    <property type="match status" value="1"/>
</dbReference>
<dbReference type="Proteomes" id="UP000018040">
    <property type="component" value="Unassembled WGS sequence"/>
</dbReference>
<dbReference type="InterPro" id="IPR009030">
    <property type="entry name" value="Growth_fac_rcpt_cys_sf"/>
</dbReference>
<dbReference type="VEuPathDB" id="GiardiaDB:DHA2_150601"/>
<dbReference type="OrthoDB" id="409374at2759"/>
<dbReference type="VEuPathDB" id="GiardiaDB:GL50803_0017476"/>
<feature type="domain" description="EGF-like" evidence="2">
    <location>
        <begin position="1956"/>
        <end position="1986"/>
    </location>
</feature>
<feature type="domain" description="EGF-like" evidence="2">
    <location>
        <begin position="2021"/>
        <end position="2051"/>
    </location>
</feature>
<gene>
    <name evidence="3" type="ORF">GSB_150144</name>
</gene>
<feature type="transmembrane region" description="Helical" evidence="1">
    <location>
        <begin position="2131"/>
        <end position="2154"/>
    </location>
</feature>
<dbReference type="SUPFAM" id="SSF57184">
    <property type="entry name" value="Growth factor receptor domain"/>
    <property type="match status" value="3"/>
</dbReference>